<dbReference type="Pfam" id="PF01270">
    <property type="entry name" value="Glyco_hydro_8"/>
    <property type="match status" value="2"/>
</dbReference>
<evidence type="ECO:0000256" key="5">
    <source>
        <dbReference type="ARBA" id="ARBA00023001"/>
    </source>
</evidence>
<evidence type="ECO:0000256" key="3">
    <source>
        <dbReference type="ARBA" id="ARBA00012601"/>
    </source>
</evidence>
<keyword evidence="11" id="KW-1185">Reference proteome</keyword>
<dbReference type="RefSeq" id="WP_347705322.1">
    <property type="nucleotide sequence ID" value="NZ_JBDPZD010000003.1"/>
</dbReference>
<comment type="catalytic activity">
    <reaction evidence="1">
        <text>Endohydrolysis of (1-&gt;4)-beta-D-glucosidic linkages in cellulose, lichenin and cereal beta-D-glucans.</text>
        <dbReference type="EC" id="3.2.1.4"/>
    </reaction>
</comment>
<dbReference type="Proteomes" id="UP001495147">
    <property type="component" value="Unassembled WGS sequence"/>
</dbReference>
<evidence type="ECO:0000313" key="11">
    <source>
        <dbReference type="Proteomes" id="UP001495147"/>
    </source>
</evidence>
<accession>A0ABV0G453</accession>
<keyword evidence="6" id="KW-0326">Glycosidase</keyword>
<protein>
    <recommendedName>
        <fullName evidence="3">cellulase</fullName>
        <ecNumber evidence="3">3.2.1.4</ecNumber>
    </recommendedName>
</protein>
<evidence type="ECO:0000256" key="4">
    <source>
        <dbReference type="ARBA" id="ARBA00022801"/>
    </source>
</evidence>
<dbReference type="InterPro" id="IPR012341">
    <property type="entry name" value="6hp_glycosidase-like_sf"/>
</dbReference>
<feature type="region of interest" description="Disordered" evidence="8">
    <location>
        <begin position="208"/>
        <end position="232"/>
    </location>
</feature>
<feature type="chain" id="PRO_5047064429" description="cellulase" evidence="9">
    <location>
        <begin position="18"/>
        <end position="474"/>
    </location>
</feature>
<keyword evidence="5" id="KW-0136">Cellulose degradation</keyword>
<comment type="caution">
    <text evidence="10">The sequence shown here is derived from an EMBL/GenBank/DDBJ whole genome shotgun (WGS) entry which is preliminary data.</text>
</comment>
<comment type="similarity">
    <text evidence="2">Belongs to the glycosyl hydrolase 8 (cellulase D) family.</text>
</comment>
<dbReference type="InterPro" id="IPR002037">
    <property type="entry name" value="Glyco_hydro_8"/>
</dbReference>
<evidence type="ECO:0000256" key="2">
    <source>
        <dbReference type="ARBA" id="ARBA00009209"/>
    </source>
</evidence>
<evidence type="ECO:0000313" key="10">
    <source>
        <dbReference type="EMBL" id="MEO3692507.1"/>
    </source>
</evidence>
<dbReference type="InterPro" id="IPR008928">
    <property type="entry name" value="6-hairpin_glycosidase_sf"/>
</dbReference>
<dbReference type="SUPFAM" id="SSF48208">
    <property type="entry name" value="Six-hairpin glycosidases"/>
    <property type="match status" value="1"/>
</dbReference>
<name>A0ABV0G453_9BURK</name>
<feature type="signal peptide" evidence="9">
    <location>
        <begin position="1"/>
        <end position="17"/>
    </location>
</feature>
<proteinExistence type="inferred from homology"/>
<gene>
    <name evidence="10" type="ORF">ABDJ85_13590</name>
</gene>
<keyword evidence="4 10" id="KW-0378">Hydrolase</keyword>
<evidence type="ECO:0000256" key="9">
    <source>
        <dbReference type="SAM" id="SignalP"/>
    </source>
</evidence>
<dbReference type="Gene3D" id="1.50.10.10">
    <property type="match status" value="1"/>
</dbReference>
<dbReference type="EC" id="3.2.1.4" evidence="3"/>
<reference evidence="10 11" key="1">
    <citation type="submission" date="2024-05" db="EMBL/GenBank/DDBJ databases">
        <title>Roseateles sp. DJS-2-20 16S ribosomal RNA gene Genome sequencing and assembly.</title>
        <authorList>
            <person name="Woo H."/>
        </authorList>
    </citation>
    <scope>NUCLEOTIDE SEQUENCE [LARGE SCALE GENOMIC DNA]</scope>
    <source>
        <strain evidence="10 11">DJS-2-20</strain>
    </source>
</reference>
<organism evidence="10 11">
    <name type="scientific">Roseateles paludis</name>
    <dbReference type="NCBI Taxonomy" id="3145238"/>
    <lineage>
        <taxon>Bacteria</taxon>
        <taxon>Pseudomonadati</taxon>
        <taxon>Pseudomonadota</taxon>
        <taxon>Betaproteobacteria</taxon>
        <taxon>Burkholderiales</taxon>
        <taxon>Sphaerotilaceae</taxon>
        <taxon>Roseateles</taxon>
    </lineage>
</organism>
<evidence type="ECO:0000256" key="8">
    <source>
        <dbReference type="SAM" id="MobiDB-lite"/>
    </source>
</evidence>
<dbReference type="GO" id="GO:0016787">
    <property type="term" value="F:hydrolase activity"/>
    <property type="evidence" value="ECO:0007669"/>
    <property type="project" value="UniProtKB-KW"/>
</dbReference>
<keyword evidence="7" id="KW-0119">Carbohydrate metabolism</keyword>
<evidence type="ECO:0000256" key="6">
    <source>
        <dbReference type="ARBA" id="ARBA00023295"/>
    </source>
</evidence>
<evidence type="ECO:0000256" key="7">
    <source>
        <dbReference type="ARBA" id="ARBA00023326"/>
    </source>
</evidence>
<sequence>MSLAVLTMLSSASAATAVSPAASPQLTLNDGAGAYRTGRHPNLFVERLNKTPAETRERIERAFQQFFHGDGQEERIYFETGANKNGPLAYVTDWANNDARSEGMSYGMMIAVQLDKKREFDALWNWSKTYMQVTDPKNPSYGYFAWSMNTDGTPRSTGAAPDGEEWFVMALYFASHRWGNGKGIYNYQQEADKLLRVMRHRPLMTGDTPFRIHPEDPPFEEPANPWPSPNNRAEQAKAAKEGRPWPAFRPPRRSFTVSVGPMMDEQHAMIRFVPDTRIPGTDPSYHLPAFYELFARWGPREERAFWLRAAEASRELFHKAAHPVTGLSADRTDFDGTPMPNWDRTPGIFAYDSWRTVSNIAFDYAWFGKDQRQPELTARIQNFLHSEGIRSFTDKYTLDGKKASDRHSVGMLAAAAVGSLAAPPSDVSKAFLEALWDTPMPSGEQRYFDGMLYLMSLMHLSGEYRVIPPRKAQR</sequence>
<keyword evidence="9" id="KW-0732">Signal</keyword>
<dbReference type="EMBL" id="JBDPZD010000003">
    <property type="protein sequence ID" value="MEO3692507.1"/>
    <property type="molecule type" value="Genomic_DNA"/>
</dbReference>
<keyword evidence="7" id="KW-0624">Polysaccharide degradation</keyword>
<evidence type="ECO:0000256" key="1">
    <source>
        <dbReference type="ARBA" id="ARBA00000966"/>
    </source>
</evidence>